<proteinExistence type="inferred from homology"/>
<dbReference type="Gene3D" id="3.40.140.10">
    <property type="entry name" value="Cytidine Deaminase, domain 2"/>
    <property type="match status" value="1"/>
</dbReference>
<dbReference type="GO" id="GO:0005737">
    <property type="term" value="C:cytoplasm"/>
    <property type="evidence" value="ECO:0007669"/>
    <property type="project" value="UniProtKB-SubCell"/>
</dbReference>
<evidence type="ECO:0000313" key="4">
    <source>
        <dbReference type="EMBL" id="SMD32702.1"/>
    </source>
</evidence>
<dbReference type="GO" id="GO:0097163">
    <property type="term" value="F:sulfur carrier activity"/>
    <property type="evidence" value="ECO:0007669"/>
    <property type="project" value="UniProtKB-UniRule"/>
</dbReference>
<accession>A0A1W2G8E5</accession>
<keyword evidence="1 3" id="KW-0963">Cytoplasm</keyword>
<reference evidence="4 5" key="1">
    <citation type="submission" date="2017-04" db="EMBL/GenBank/DDBJ databases">
        <authorList>
            <person name="Afonso C.L."/>
            <person name="Miller P.J."/>
            <person name="Scott M.A."/>
            <person name="Spackman E."/>
            <person name="Goraichik I."/>
            <person name="Dimitrov K.M."/>
            <person name="Suarez D.L."/>
            <person name="Swayne D.E."/>
        </authorList>
    </citation>
    <scope>NUCLEOTIDE SEQUENCE [LARGE SCALE GENOMIC DNA]</scope>
    <source>
        <strain evidence="4 5">DSM 26133</strain>
    </source>
</reference>
<dbReference type="HAMAP" id="MF_00187">
    <property type="entry name" value="FdhD"/>
    <property type="match status" value="1"/>
</dbReference>
<dbReference type="PIRSF" id="PIRSF015626">
    <property type="entry name" value="FdhD"/>
    <property type="match status" value="1"/>
</dbReference>
<keyword evidence="5" id="KW-1185">Reference proteome</keyword>
<dbReference type="Proteomes" id="UP000192472">
    <property type="component" value="Unassembled WGS sequence"/>
</dbReference>
<evidence type="ECO:0000313" key="5">
    <source>
        <dbReference type="Proteomes" id="UP000192472"/>
    </source>
</evidence>
<gene>
    <name evidence="3" type="primary">fdhD</name>
    <name evidence="4" type="ORF">SAMN04488029_1053</name>
</gene>
<dbReference type="PANTHER" id="PTHR30592:SF1">
    <property type="entry name" value="SULFUR CARRIER PROTEIN FDHD"/>
    <property type="match status" value="1"/>
</dbReference>
<evidence type="ECO:0000256" key="3">
    <source>
        <dbReference type="HAMAP-Rule" id="MF_00187"/>
    </source>
</evidence>
<dbReference type="EMBL" id="FWYF01000001">
    <property type="protein sequence ID" value="SMD32702.1"/>
    <property type="molecule type" value="Genomic_DNA"/>
</dbReference>
<organism evidence="4 5">
    <name type="scientific">Reichenbachiella faecimaris</name>
    <dbReference type="NCBI Taxonomy" id="692418"/>
    <lineage>
        <taxon>Bacteria</taxon>
        <taxon>Pseudomonadati</taxon>
        <taxon>Bacteroidota</taxon>
        <taxon>Cytophagia</taxon>
        <taxon>Cytophagales</taxon>
        <taxon>Reichenbachiellaceae</taxon>
        <taxon>Reichenbachiella</taxon>
    </lineage>
</organism>
<dbReference type="PANTHER" id="PTHR30592">
    <property type="entry name" value="FORMATE DEHYDROGENASE"/>
    <property type="match status" value="1"/>
</dbReference>
<dbReference type="AlphaFoldDB" id="A0A1W2G8E5"/>
<dbReference type="InterPro" id="IPR016193">
    <property type="entry name" value="Cytidine_deaminase-like"/>
</dbReference>
<dbReference type="GO" id="GO:0016783">
    <property type="term" value="F:sulfurtransferase activity"/>
    <property type="evidence" value="ECO:0007669"/>
    <property type="project" value="InterPro"/>
</dbReference>
<dbReference type="Gene3D" id="3.10.20.10">
    <property type="match status" value="1"/>
</dbReference>
<dbReference type="GO" id="GO:0006777">
    <property type="term" value="P:Mo-molybdopterin cofactor biosynthetic process"/>
    <property type="evidence" value="ECO:0007669"/>
    <property type="project" value="UniProtKB-UniRule"/>
</dbReference>
<comment type="similarity">
    <text evidence="3">Belongs to the FdhD family.</text>
</comment>
<dbReference type="NCBIfam" id="NF001943">
    <property type="entry name" value="PRK00724.1-2"/>
    <property type="match status" value="1"/>
</dbReference>
<dbReference type="NCBIfam" id="TIGR00129">
    <property type="entry name" value="fdhD_narQ"/>
    <property type="match status" value="1"/>
</dbReference>
<dbReference type="InterPro" id="IPR003786">
    <property type="entry name" value="FdhD"/>
</dbReference>
<sequence>MSTLGISTSKILRISSDKSEETNDLLVREEPLEIRIGYGQETKREEFSLAVTMRTPGADEELARGFLLSEGIVKSASEIVSAKYCMQAKQPENTLKVELKNEVLFDPEKFRRNFYASSSCGVCGKAVLEAITVQLPPSIPNPNKISKQTILKLTNQLVTHQNTFKYTGGLHAAALFDKEGKLLLIREDIGRHNALDKLIGVGSMKPIEFSDKLLWLSGRLGFEMIQKSAMVGIRMVAALGAPSSLAVELANQNQMTLIGFLKKESFNIYSGKENVILKEEFKSS</sequence>
<keyword evidence="2 3" id="KW-0501">Molybdenum cofactor biosynthesis</keyword>
<comment type="subcellular location">
    <subcellularLocation>
        <location evidence="3">Cytoplasm</location>
    </subcellularLocation>
</comment>
<comment type="caution">
    <text evidence="3">Lacks conserved residue(s) required for the propagation of feature annotation.</text>
</comment>
<protein>
    <recommendedName>
        <fullName evidence="3">Sulfur carrier protein FdhD</fullName>
    </recommendedName>
</protein>
<dbReference type="RefSeq" id="WP_084371349.1">
    <property type="nucleotide sequence ID" value="NZ_FWYF01000001.1"/>
</dbReference>
<comment type="function">
    <text evidence="3">Required for formate dehydrogenase (FDH) activity. Acts as a sulfur carrier protein that transfers sulfur from IscS to the molybdenum cofactor prior to its insertion into FDH.</text>
</comment>
<evidence type="ECO:0000256" key="2">
    <source>
        <dbReference type="ARBA" id="ARBA00023150"/>
    </source>
</evidence>
<dbReference type="SUPFAM" id="SSF53927">
    <property type="entry name" value="Cytidine deaminase-like"/>
    <property type="match status" value="1"/>
</dbReference>
<dbReference type="OrthoDB" id="9782042at2"/>
<evidence type="ECO:0000256" key="1">
    <source>
        <dbReference type="ARBA" id="ARBA00022490"/>
    </source>
</evidence>
<feature type="active site" description="Cysteine persulfide intermediate" evidence="3">
    <location>
        <position position="120"/>
    </location>
</feature>
<dbReference type="Pfam" id="PF02634">
    <property type="entry name" value="FdhD-NarQ"/>
    <property type="match status" value="1"/>
</dbReference>
<dbReference type="STRING" id="692418.SAMN04488029_1053"/>
<name>A0A1W2G8E5_REIFA</name>